<gene>
    <name evidence="1" type="ORF">GH984_09705</name>
</gene>
<organism evidence="1 2">
    <name type="scientific">Spiribacter salilacus</name>
    <dbReference type="NCBI Taxonomy" id="2664894"/>
    <lineage>
        <taxon>Bacteria</taxon>
        <taxon>Pseudomonadati</taxon>
        <taxon>Pseudomonadota</taxon>
        <taxon>Gammaproteobacteria</taxon>
        <taxon>Chromatiales</taxon>
        <taxon>Ectothiorhodospiraceae</taxon>
        <taxon>Spiribacter</taxon>
    </lineage>
</organism>
<protein>
    <submittedName>
        <fullName evidence="1">Uncharacterized protein</fullName>
    </submittedName>
</protein>
<evidence type="ECO:0000313" key="1">
    <source>
        <dbReference type="EMBL" id="MRH78974.1"/>
    </source>
</evidence>
<dbReference type="EMBL" id="WJPP01000005">
    <property type="protein sequence ID" value="MRH78974.1"/>
    <property type="molecule type" value="Genomic_DNA"/>
</dbReference>
<dbReference type="AlphaFoldDB" id="A0A6N7R1Q1"/>
<dbReference type="RefSeq" id="WP_153720022.1">
    <property type="nucleotide sequence ID" value="NZ_WJPP01000005.1"/>
</dbReference>
<accession>A0A6N7R1Q1</accession>
<comment type="caution">
    <text evidence="1">The sequence shown here is derived from an EMBL/GenBank/DDBJ whole genome shotgun (WGS) entry which is preliminary data.</text>
</comment>
<name>A0A6N7R1Q1_9GAMM</name>
<reference evidence="1 2" key="1">
    <citation type="submission" date="2019-11" db="EMBL/GenBank/DDBJ databases">
        <authorList>
            <person name="Zhang X.Y."/>
        </authorList>
    </citation>
    <scope>NUCLEOTIDE SEQUENCE [LARGE SCALE GENOMIC DNA]</scope>
    <source>
        <strain evidence="1 2">C176</strain>
    </source>
</reference>
<keyword evidence="2" id="KW-1185">Reference proteome</keyword>
<proteinExistence type="predicted"/>
<dbReference type="InterPro" id="IPR058227">
    <property type="entry name" value="RSP_7527-like"/>
</dbReference>
<sequence>MTTVDQAVQNAYALRSQYLASLVRKAIASLRRRVAENNPQTGGLATHH</sequence>
<dbReference type="Proteomes" id="UP000433788">
    <property type="component" value="Unassembled WGS sequence"/>
</dbReference>
<evidence type="ECO:0000313" key="2">
    <source>
        <dbReference type="Proteomes" id="UP000433788"/>
    </source>
</evidence>
<dbReference type="NCBIfam" id="NF046098">
    <property type="entry name" value="RSP_7527_fam"/>
    <property type="match status" value="1"/>
</dbReference>